<dbReference type="Proteomes" id="UP000192907">
    <property type="component" value="Unassembled WGS sequence"/>
</dbReference>
<proteinExistence type="inferred from homology"/>
<dbReference type="GO" id="GO:0017000">
    <property type="term" value="P:antibiotic biosynthetic process"/>
    <property type="evidence" value="ECO:0007669"/>
    <property type="project" value="InterPro"/>
</dbReference>
<evidence type="ECO:0000313" key="7">
    <source>
        <dbReference type="Proteomes" id="UP000192907"/>
    </source>
</evidence>
<dbReference type="PANTHER" id="PTHR34218:SF5">
    <property type="entry name" value="PENICILLIN ACYLASE FAMILY PROTEIN"/>
    <property type="match status" value="1"/>
</dbReference>
<keyword evidence="5" id="KW-0106">Calcium</keyword>
<keyword evidence="7" id="KW-1185">Reference proteome</keyword>
<dbReference type="InterPro" id="IPR043146">
    <property type="entry name" value="Penicillin_amidase_N_B-knob"/>
</dbReference>
<dbReference type="Gene3D" id="1.10.439.10">
    <property type="entry name" value="Penicillin Amidohydrolase, domain 1"/>
    <property type="match status" value="1"/>
</dbReference>
<dbReference type="Gene3D" id="1.10.1400.10">
    <property type="match status" value="1"/>
</dbReference>
<organism evidence="6 7">
    <name type="scientific">Pseudobacteriovorax antillogorgiicola</name>
    <dbReference type="NCBI Taxonomy" id="1513793"/>
    <lineage>
        <taxon>Bacteria</taxon>
        <taxon>Pseudomonadati</taxon>
        <taxon>Bdellovibrionota</taxon>
        <taxon>Oligoflexia</taxon>
        <taxon>Oligoflexales</taxon>
        <taxon>Pseudobacteriovoracaceae</taxon>
        <taxon>Pseudobacteriovorax</taxon>
    </lineage>
</organism>
<dbReference type="PIRSF" id="PIRSF001227">
    <property type="entry name" value="Pen_acylase"/>
    <property type="match status" value="1"/>
</dbReference>
<feature type="binding site" evidence="5">
    <location>
        <position position="320"/>
    </location>
    <ligand>
        <name>Ca(2+)</name>
        <dbReference type="ChEBI" id="CHEBI:29108"/>
    </ligand>
</feature>
<protein>
    <submittedName>
        <fullName evidence="6">Penicillin amidase</fullName>
    </submittedName>
</protein>
<feature type="active site" description="Nucleophile" evidence="4">
    <location>
        <position position="245"/>
    </location>
</feature>
<dbReference type="Pfam" id="PF01804">
    <property type="entry name" value="Penicil_amidase"/>
    <property type="match status" value="1"/>
</dbReference>
<evidence type="ECO:0000256" key="3">
    <source>
        <dbReference type="ARBA" id="ARBA00023145"/>
    </source>
</evidence>
<dbReference type="InterPro" id="IPR023343">
    <property type="entry name" value="Penicillin_amidase_dom1"/>
</dbReference>
<sequence>MRVIKVVILSLFTTCILAVAGAFWYEYEALPMRSGEIKSVGIKGDTQVIFNQWGVPHINAESRHDAYFALGYLHAQDRLLQMEGIRRIAQGRIAEIAGPERLETDIFFRSLGIHRMAKDLVASADLKHPAFQDMSSYLAGVNNYVETGKLPLEVLLGPGRPQPFTLEDIISAAAYISYTFDRGLKTDLWLYQAGSKISPAHMDDLDFGADSNNLSHRQPEVSRLFRERIAQVEESIDTYGRFQGSNAWVVSGEKSQSGKPMLANDTHIRFSNPSIWYEAYLKAPDLEIYGHFLPLISLPLLGNNSSHGWGLTIFHNNDIDLILETPDPHRPGHILRGEQSIPLASRPETIKVRGEEPHQFTVLSSDKGPIMDHLLDGQLLSVRWTFQQVTPETFHGLYELLSASDIASAEAAVQKIAAPSLNVLYANRSGDIGWWTTGLIPQLNRVEDHFQVAAADKFQTSFRSLNSNPHQVNPAKGFLSSANEQPADGVPGYYSYPERAQRLEFLLGNARSFTVDDFKRFQNDTKISFHQPLVIALKRTLSRQDPKVLLSKEAIAILDRWEGEHHTQDIAPTIFSEYIYQLVAATFRDEMGAELFEEFIDREIALKSLMSVSRKPYSPWWNNVETQYRETMNDVIIEAWRKTLRALSEKYGQELQTWVWGRHHQVSFDHPLGKIPVLGLFLNLGPYPAPGGMETLNQIAYRFGTGSANAVHGPATRRIIDFAKPEESLSVLPTGQSGRFLDPHYRDQVDSYLSGTYRRALLNPDPSTEGYSQLWLKPQIKEKMQVSTKAQDGASPQ</sequence>
<keyword evidence="5" id="KW-0479">Metal-binding</keyword>
<reference evidence="7" key="1">
    <citation type="submission" date="2017-04" db="EMBL/GenBank/DDBJ databases">
        <authorList>
            <person name="Varghese N."/>
            <person name="Submissions S."/>
        </authorList>
    </citation>
    <scope>NUCLEOTIDE SEQUENCE [LARGE SCALE GENOMIC DNA]</scope>
    <source>
        <strain evidence="7">RKEM611</strain>
    </source>
</reference>
<comment type="cofactor">
    <cofactor evidence="5">
        <name>Ca(2+)</name>
        <dbReference type="ChEBI" id="CHEBI:29108"/>
    </cofactor>
    <text evidence="5">Binds 1 Ca(2+) ion per dimer.</text>
</comment>
<dbReference type="RefSeq" id="WP_159455487.1">
    <property type="nucleotide sequence ID" value="NZ_FWZT01000015.1"/>
</dbReference>
<dbReference type="EMBL" id="FWZT01000015">
    <property type="protein sequence ID" value="SMF49681.1"/>
    <property type="molecule type" value="Genomic_DNA"/>
</dbReference>
<dbReference type="InterPro" id="IPR029055">
    <property type="entry name" value="Ntn_hydrolases_N"/>
</dbReference>
<dbReference type="GO" id="GO:0046872">
    <property type="term" value="F:metal ion binding"/>
    <property type="evidence" value="ECO:0007669"/>
    <property type="project" value="UniProtKB-KW"/>
</dbReference>
<dbReference type="Gene3D" id="3.60.20.10">
    <property type="entry name" value="Glutamine Phosphoribosylpyrophosphate, subunit 1, domain 1"/>
    <property type="match status" value="1"/>
</dbReference>
<evidence type="ECO:0000313" key="6">
    <source>
        <dbReference type="EMBL" id="SMF49681.1"/>
    </source>
</evidence>
<accession>A0A1Y6C7Z4</accession>
<keyword evidence="3" id="KW-0865">Zymogen</keyword>
<dbReference type="CDD" id="cd03747">
    <property type="entry name" value="Ntn_PGA_like"/>
    <property type="match status" value="1"/>
</dbReference>
<dbReference type="Gene3D" id="2.30.120.10">
    <property type="match status" value="1"/>
</dbReference>
<keyword evidence="2" id="KW-0378">Hydrolase</keyword>
<name>A0A1Y6C7Z4_9BACT</name>
<dbReference type="STRING" id="1513793.SAMN06296036_115101"/>
<gene>
    <name evidence="6" type="ORF">SAMN06296036_115101</name>
</gene>
<evidence type="ECO:0000256" key="4">
    <source>
        <dbReference type="PIRSR" id="PIRSR001227-1"/>
    </source>
</evidence>
<evidence type="ECO:0000256" key="5">
    <source>
        <dbReference type="PIRSR" id="PIRSR001227-2"/>
    </source>
</evidence>
<dbReference type="GO" id="GO:0016811">
    <property type="term" value="F:hydrolase activity, acting on carbon-nitrogen (but not peptide) bonds, in linear amides"/>
    <property type="evidence" value="ECO:0007669"/>
    <property type="project" value="InterPro"/>
</dbReference>
<dbReference type="AlphaFoldDB" id="A0A1Y6C7Z4"/>
<evidence type="ECO:0000256" key="2">
    <source>
        <dbReference type="ARBA" id="ARBA00022801"/>
    </source>
</evidence>
<dbReference type="PANTHER" id="PTHR34218">
    <property type="entry name" value="PEPTIDASE S45 PENICILLIN AMIDASE"/>
    <property type="match status" value="1"/>
</dbReference>
<evidence type="ECO:0000256" key="1">
    <source>
        <dbReference type="ARBA" id="ARBA00006586"/>
    </source>
</evidence>
<dbReference type="SUPFAM" id="SSF56235">
    <property type="entry name" value="N-terminal nucleophile aminohydrolases (Ntn hydrolases)"/>
    <property type="match status" value="1"/>
</dbReference>
<dbReference type="InterPro" id="IPR014395">
    <property type="entry name" value="Pen/GL7ACA/AHL_acylase"/>
</dbReference>
<dbReference type="InterPro" id="IPR002692">
    <property type="entry name" value="S45"/>
</dbReference>
<dbReference type="InterPro" id="IPR043147">
    <property type="entry name" value="Penicillin_amidase_A-knob"/>
</dbReference>
<comment type="similarity">
    <text evidence="1">Belongs to the peptidase S45 family.</text>
</comment>